<dbReference type="AlphaFoldDB" id="A0A832SZ99"/>
<name>A0A832SZ99_9CREN</name>
<protein>
    <submittedName>
        <fullName evidence="1">Uncharacterized protein</fullName>
    </submittedName>
</protein>
<dbReference type="Proteomes" id="UP000651120">
    <property type="component" value="Unassembled WGS sequence"/>
</dbReference>
<sequence>MKIYLPAYGGNRFYLVGGSITRQDNVNVLILTVLRQAEIRELTPAQQGGSAVAVDQSPVAEFTYTVSFDIDYLADRLCGLCRSSTGRRNFDICGYYVYRNGEAGWLSYAVLFLTSCSERQSESQTYAVVKNFGRRGEPWIVAITRNIPLAKGRSERFQLTISGRHASWSFTATVDAVEKLNVFGKAFVDEVSSFSRSQCLGGTLELGEAVVEAIYMGSLISLRTKDRAAYLPVVVHYDIVGSSSPRTLHPSAKYYRIKLNISDDLLYSNVRSVLLDSDKKVAVKLLLQNVVAGSVFRAFGCGRWVTEREISASIFGREIVITTPIISRILGIYSEIYGSGANYSGSGGLRSLLKRWQNAVVKYKCRDLSISQERQRWIDYFTDCIENSQTPNDFRSCLMTRFQYTGRLECRLIESRSKELFAALTLYDTLAFSAILLGSHGVAHLLGKSAGLGRDEFSERIAVKLNPRKLPMLNCAMFGWESYEPLNIDGLFNIEVNTSLNSVAEVEITVYDLKGTSMMNCQDLSSVLGKLLQDIGGCGSPRDACKRAWEEESRRVERMYRVIAAQDQLASSLDQELKRRPQEVTPPRDIFRFMLRDIIRGIGASAGQSSSKILQYVWPRHIPSCSDGCQRRVLMQRNLCVYPPLHEEMKVSKRMAIMFLRMLCPQAPQQ</sequence>
<evidence type="ECO:0000313" key="2">
    <source>
        <dbReference type="Proteomes" id="UP000651120"/>
    </source>
</evidence>
<comment type="caution">
    <text evidence="1">The sequence shown here is derived from an EMBL/GenBank/DDBJ whole genome shotgun (WGS) entry which is preliminary data.</text>
</comment>
<dbReference type="RefSeq" id="WP_011009212.1">
    <property type="nucleotide sequence ID" value="NZ_DUJP01000030.1"/>
</dbReference>
<evidence type="ECO:0000313" key="1">
    <source>
        <dbReference type="EMBL" id="HII47642.1"/>
    </source>
</evidence>
<proteinExistence type="predicted"/>
<dbReference type="EMBL" id="DUJP01000030">
    <property type="protein sequence ID" value="HII47642.1"/>
    <property type="molecule type" value="Genomic_DNA"/>
</dbReference>
<organism evidence="1 2">
    <name type="scientific">Pyrobaculum aerophilum</name>
    <dbReference type="NCBI Taxonomy" id="13773"/>
    <lineage>
        <taxon>Archaea</taxon>
        <taxon>Thermoproteota</taxon>
        <taxon>Thermoprotei</taxon>
        <taxon>Thermoproteales</taxon>
        <taxon>Thermoproteaceae</taxon>
        <taxon>Pyrobaculum</taxon>
    </lineage>
</organism>
<reference evidence="1" key="1">
    <citation type="journal article" date="2020" name="bioRxiv">
        <title>A rank-normalized archaeal taxonomy based on genome phylogeny resolves widespread incomplete and uneven classifications.</title>
        <authorList>
            <person name="Rinke C."/>
            <person name="Chuvochina M."/>
            <person name="Mussig A.J."/>
            <person name="Chaumeil P.-A."/>
            <person name="Waite D.W."/>
            <person name="Whitman W.B."/>
            <person name="Parks D.H."/>
            <person name="Hugenholtz P."/>
        </authorList>
    </citation>
    <scope>NUCLEOTIDE SEQUENCE</scope>
    <source>
        <strain evidence="1">UBA8839</strain>
    </source>
</reference>
<gene>
    <name evidence="1" type="ORF">HA333_09455</name>
</gene>
<accession>A0A832SZ99</accession>
<dbReference type="GeneID" id="1463926"/>